<sequence length="66" mass="7092">MTIKKIRPARTKSQPATALERASAAFMFRMGLGKVVVAVMLASDMAGGPRNGKLDIMSKARVNVML</sequence>
<evidence type="ECO:0000313" key="1">
    <source>
        <dbReference type="EMBL" id="CAA9517170.1"/>
    </source>
</evidence>
<reference evidence="1" key="1">
    <citation type="submission" date="2020-02" db="EMBL/GenBank/DDBJ databases">
        <authorList>
            <person name="Meier V. D."/>
        </authorList>
    </citation>
    <scope>NUCLEOTIDE SEQUENCE</scope>
    <source>
        <strain evidence="1">AVDCRST_MAG62</strain>
    </source>
</reference>
<gene>
    <name evidence="1" type="ORF">AVDCRST_MAG62-882</name>
</gene>
<dbReference type="EMBL" id="CADCWB010000111">
    <property type="protein sequence ID" value="CAA9517170.1"/>
    <property type="molecule type" value="Genomic_DNA"/>
</dbReference>
<name>A0A6J4T9X4_9SPHN</name>
<dbReference type="AlphaFoldDB" id="A0A6J4T9X4"/>
<accession>A0A6J4T9X4</accession>
<proteinExistence type="predicted"/>
<protein>
    <submittedName>
        <fullName evidence="1">Uncharacterized protein</fullName>
    </submittedName>
</protein>
<organism evidence="1">
    <name type="scientific">uncultured Sphingomonas sp</name>
    <dbReference type="NCBI Taxonomy" id="158754"/>
    <lineage>
        <taxon>Bacteria</taxon>
        <taxon>Pseudomonadati</taxon>
        <taxon>Pseudomonadota</taxon>
        <taxon>Alphaproteobacteria</taxon>
        <taxon>Sphingomonadales</taxon>
        <taxon>Sphingomonadaceae</taxon>
        <taxon>Sphingomonas</taxon>
        <taxon>environmental samples</taxon>
    </lineage>
</organism>